<dbReference type="AlphaFoldDB" id="A0A364XWT4"/>
<gene>
    <name evidence="2" type="ORF">DQQ10_21490</name>
</gene>
<dbReference type="EMBL" id="QMFY01000014">
    <property type="protein sequence ID" value="RAV98878.1"/>
    <property type="molecule type" value="Genomic_DNA"/>
</dbReference>
<feature type="transmembrane region" description="Helical" evidence="1">
    <location>
        <begin position="104"/>
        <end position="123"/>
    </location>
</feature>
<evidence type="ECO:0000313" key="3">
    <source>
        <dbReference type="Proteomes" id="UP000251889"/>
    </source>
</evidence>
<organism evidence="2 3">
    <name type="scientific">Pseudochryseolinea flava</name>
    <dbReference type="NCBI Taxonomy" id="2059302"/>
    <lineage>
        <taxon>Bacteria</taxon>
        <taxon>Pseudomonadati</taxon>
        <taxon>Bacteroidota</taxon>
        <taxon>Cytophagia</taxon>
        <taxon>Cytophagales</taxon>
        <taxon>Fulvivirgaceae</taxon>
        <taxon>Pseudochryseolinea</taxon>
    </lineage>
</organism>
<name>A0A364XWT4_9BACT</name>
<reference evidence="2 3" key="1">
    <citation type="submission" date="2018-06" db="EMBL/GenBank/DDBJ databases">
        <title>Chryseolinea flavus sp. nov., a member of the phylum Bacteroidetes isolated from soil.</title>
        <authorList>
            <person name="Li Y."/>
            <person name="Wang J."/>
        </authorList>
    </citation>
    <scope>NUCLEOTIDE SEQUENCE [LARGE SCALE GENOMIC DNA]</scope>
    <source>
        <strain evidence="2 3">SDU1-6</strain>
    </source>
</reference>
<comment type="caution">
    <text evidence="2">The sequence shown here is derived from an EMBL/GenBank/DDBJ whole genome shotgun (WGS) entry which is preliminary data.</text>
</comment>
<accession>A0A364XWT4</accession>
<proteinExistence type="predicted"/>
<sequence length="133" mass="15876">MEFLEQLMQVIMWVLRTLRLIIIIHNDWHVILHSWRSVIEPQCRNLAHLLVAAMYYPIEDIQTKHFGRFTISFMTMFRTYIIILPWIIRPVLVSIIFLQLRGVSILHVFFIITAIELVVWCLSMSAKKLKEVI</sequence>
<evidence type="ECO:0000256" key="1">
    <source>
        <dbReference type="SAM" id="Phobius"/>
    </source>
</evidence>
<protein>
    <submittedName>
        <fullName evidence="2">Uncharacterized protein</fullName>
    </submittedName>
</protein>
<evidence type="ECO:0000313" key="2">
    <source>
        <dbReference type="EMBL" id="RAV98878.1"/>
    </source>
</evidence>
<keyword evidence="1" id="KW-0472">Membrane</keyword>
<keyword evidence="1" id="KW-0812">Transmembrane</keyword>
<dbReference type="Proteomes" id="UP000251889">
    <property type="component" value="Unassembled WGS sequence"/>
</dbReference>
<keyword evidence="3" id="KW-1185">Reference proteome</keyword>
<keyword evidence="1" id="KW-1133">Transmembrane helix</keyword>
<feature type="transmembrane region" description="Helical" evidence="1">
    <location>
        <begin position="77"/>
        <end position="98"/>
    </location>
</feature>